<sequence length="336" mass="37322">MKKMFTTAVLTAAFALTMSATAFAGQWQQNSTGWWWQEDDGSYPQDTWRWLDGNNDGLAECYYFDSNGYMLAGTSVNGYQLDSNGRWVQDGAVQYQQASAPENAAMAALRAATEKSKSMTAIDTDMLMNMQISMEGLTLDMNMNGNMKMKDIYSDSMEYLMDMNLNLLGETVHMNYFYTGGYGYYDIDGEKMKIPMDMATAMESAQTASLVTEDDLSYIQDASMTDNGNGTYTIYFTANGAKLNQMVQSVFGTMGSEYADLGSSVSFDTYKGEMTLDTAGNSIQEKALMDMTVNYEGSSMTYHMYVECNINNPGQPVNFTLPSTDGYPDITQTQVQ</sequence>
<evidence type="ECO:0000313" key="2">
    <source>
        <dbReference type="EMBL" id="HJC46646.1"/>
    </source>
</evidence>
<keyword evidence="1" id="KW-0732">Signal</keyword>
<evidence type="ECO:0000313" key="3">
    <source>
        <dbReference type="Proteomes" id="UP000823883"/>
    </source>
</evidence>
<dbReference type="Proteomes" id="UP000823883">
    <property type="component" value="Unassembled WGS sequence"/>
</dbReference>
<feature type="chain" id="PRO_5038920655" evidence="1">
    <location>
        <begin position="25"/>
        <end position="336"/>
    </location>
</feature>
<name>A0A9D2PB08_9FIRM</name>
<evidence type="ECO:0000256" key="1">
    <source>
        <dbReference type="SAM" id="SignalP"/>
    </source>
</evidence>
<reference evidence="2" key="1">
    <citation type="journal article" date="2021" name="PeerJ">
        <title>Extensive microbial diversity within the chicken gut microbiome revealed by metagenomics and culture.</title>
        <authorList>
            <person name="Gilroy R."/>
            <person name="Ravi A."/>
            <person name="Getino M."/>
            <person name="Pursley I."/>
            <person name="Horton D.L."/>
            <person name="Alikhan N.F."/>
            <person name="Baker D."/>
            <person name="Gharbi K."/>
            <person name="Hall N."/>
            <person name="Watson M."/>
            <person name="Adriaenssens E.M."/>
            <person name="Foster-Nyarko E."/>
            <person name="Jarju S."/>
            <person name="Secka A."/>
            <person name="Antonio M."/>
            <person name="Oren A."/>
            <person name="Chaudhuri R.R."/>
            <person name="La Ragione R."/>
            <person name="Hildebrand F."/>
            <person name="Pallen M.J."/>
        </authorList>
    </citation>
    <scope>NUCLEOTIDE SEQUENCE</scope>
    <source>
        <strain evidence="2">CHK183-5548</strain>
    </source>
</reference>
<organism evidence="2 3">
    <name type="scientific">Candidatus Lachnoclostridium pullistercoris</name>
    <dbReference type="NCBI Taxonomy" id="2838632"/>
    <lineage>
        <taxon>Bacteria</taxon>
        <taxon>Bacillati</taxon>
        <taxon>Bacillota</taxon>
        <taxon>Clostridia</taxon>
        <taxon>Lachnospirales</taxon>
        <taxon>Lachnospiraceae</taxon>
    </lineage>
</organism>
<accession>A0A9D2PB08</accession>
<dbReference type="EMBL" id="DWWL01000007">
    <property type="protein sequence ID" value="HJC46646.1"/>
    <property type="molecule type" value="Genomic_DNA"/>
</dbReference>
<protein>
    <submittedName>
        <fullName evidence="2">Uncharacterized protein</fullName>
    </submittedName>
</protein>
<feature type="signal peptide" evidence="1">
    <location>
        <begin position="1"/>
        <end position="24"/>
    </location>
</feature>
<gene>
    <name evidence="2" type="ORF">IAA04_01185</name>
</gene>
<dbReference type="Gene3D" id="2.10.270.10">
    <property type="entry name" value="Cholin Binding"/>
    <property type="match status" value="1"/>
</dbReference>
<comment type="caution">
    <text evidence="2">The sequence shown here is derived from an EMBL/GenBank/DDBJ whole genome shotgun (WGS) entry which is preliminary data.</text>
</comment>
<dbReference type="AlphaFoldDB" id="A0A9D2PB08"/>
<dbReference type="SUPFAM" id="SSF69360">
    <property type="entry name" value="Cell wall binding repeat"/>
    <property type="match status" value="1"/>
</dbReference>
<proteinExistence type="predicted"/>
<dbReference type="Pfam" id="PF20316">
    <property type="entry name" value="DUF6612"/>
    <property type="match status" value="1"/>
</dbReference>
<dbReference type="InterPro" id="IPR046720">
    <property type="entry name" value="DUF6612"/>
</dbReference>
<reference evidence="2" key="2">
    <citation type="submission" date="2021-04" db="EMBL/GenBank/DDBJ databases">
        <authorList>
            <person name="Gilroy R."/>
        </authorList>
    </citation>
    <scope>NUCLEOTIDE SEQUENCE</scope>
    <source>
        <strain evidence="2">CHK183-5548</strain>
    </source>
</reference>